<keyword evidence="3 6" id="KW-0347">Helicase</keyword>
<dbReference type="GO" id="GO:0043138">
    <property type="term" value="F:3'-5' DNA helicase activity"/>
    <property type="evidence" value="ECO:0007669"/>
    <property type="project" value="TreeGrafter"/>
</dbReference>
<proteinExistence type="predicted"/>
<evidence type="ECO:0000256" key="4">
    <source>
        <dbReference type="ARBA" id="ARBA00022840"/>
    </source>
</evidence>
<dbReference type="PROSITE" id="PS51198">
    <property type="entry name" value="UVRD_HELICASE_ATP_BIND"/>
    <property type="match status" value="1"/>
</dbReference>
<dbReference type="PANTHER" id="PTHR11070:SF2">
    <property type="entry name" value="ATP-DEPENDENT DNA HELICASE SRS2"/>
    <property type="match status" value="1"/>
</dbReference>
<evidence type="ECO:0000313" key="9">
    <source>
        <dbReference type="Proteomes" id="UP001152749"/>
    </source>
</evidence>
<dbReference type="InterPro" id="IPR027417">
    <property type="entry name" value="P-loop_NTPase"/>
</dbReference>
<evidence type="ECO:0000256" key="1">
    <source>
        <dbReference type="ARBA" id="ARBA00022741"/>
    </source>
</evidence>
<dbReference type="GO" id="GO:0005524">
    <property type="term" value="F:ATP binding"/>
    <property type="evidence" value="ECO:0007669"/>
    <property type="project" value="UniProtKB-UniRule"/>
</dbReference>
<feature type="binding site" evidence="6">
    <location>
        <begin position="13"/>
        <end position="20"/>
    </location>
    <ligand>
        <name>ATP</name>
        <dbReference type="ChEBI" id="CHEBI:30616"/>
    </ligand>
</feature>
<name>A0A9W4XEF5_9FLAO</name>
<gene>
    <name evidence="8" type="ORF">TRV642_2232</name>
</gene>
<dbReference type="Gene3D" id="3.40.50.300">
    <property type="entry name" value="P-loop containing nucleotide triphosphate hydrolases"/>
    <property type="match status" value="2"/>
</dbReference>
<dbReference type="InterPro" id="IPR014016">
    <property type="entry name" value="UvrD-like_ATP-bd"/>
</dbReference>
<dbReference type="KEGG" id="fcs:TRV642_2232"/>
<dbReference type="InterPro" id="IPR000212">
    <property type="entry name" value="DNA_helicase_UvrD/REP"/>
</dbReference>
<keyword evidence="1 6" id="KW-0547">Nucleotide-binding</keyword>
<dbReference type="SUPFAM" id="SSF52540">
    <property type="entry name" value="P-loop containing nucleoside triphosphate hydrolases"/>
    <property type="match status" value="1"/>
</dbReference>
<feature type="domain" description="UvrD-like helicase ATP-binding" evidence="7">
    <location>
        <begin position="1"/>
        <end position="245"/>
    </location>
</feature>
<reference evidence="8" key="1">
    <citation type="submission" date="2022-09" db="EMBL/GenBank/DDBJ databases">
        <authorList>
            <person name="Duchaud E."/>
        </authorList>
    </citation>
    <scope>NUCLEOTIDE SEQUENCE</scope>
    <source>
        <strain evidence="8">TRV642</strain>
    </source>
</reference>
<keyword evidence="4 6" id="KW-0067">ATP-binding</keyword>
<dbReference type="GO" id="GO:0003677">
    <property type="term" value="F:DNA binding"/>
    <property type="evidence" value="ECO:0007669"/>
    <property type="project" value="InterPro"/>
</dbReference>
<organism evidence="8 9">
    <name type="scientific">Flavobacterium collinsii</name>
    <dbReference type="NCBI Taxonomy" id="1114861"/>
    <lineage>
        <taxon>Bacteria</taxon>
        <taxon>Pseudomonadati</taxon>
        <taxon>Bacteroidota</taxon>
        <taxon>Flavobacteriia</taxon>
        <taxon>Flavobacteriales</taxon>
        <taxon>Flavobacteriaceae</taxon>
        <taxon>Flavobacterium</taxon>
    </lineage>
</organism>
<evidence type="ECO:0000313" key="8">
    <source>
        <dbReference type="EMBL" id="CAI2767119.1"/>
    </source>
</evidence>
<dbReference type="Pfam" id="PF13245">
    <property type="entry name" value="AAA_19"/>
    <property type="match status" value="1"/>
</dbReference>
<evidence type="ECO:0000256" key="2">
    <source>
        <dbReference type="ARBA" id="ARBA00022801"/>
    </source>
</evidence>
<dbReference type="PANTHER" id="PTHR11070">
    <property type="entry name" value="UVRD / RECB / PCRA DNA HELICASE FAMILY MEMBER"/>
    <property type="match status" value="1"/>
</dbReference>
<dbReference type="GO" id="GO:0016787">
    <property type="term" value="F:hydrolase activity"/>
    <property type="evidence" value="ECO:0007669"/>
    <property type="project" value="UniProtKB-UniRule"/>
</dbReference>
<dbReference type="EMBL" id="OX336425">
    <property type="protein sequence ID" value="CAI2767119.1"/>
    <property type="molecule type" value="Genomic_DNA"/>
</dbReference>
<dbReference type="GO" id="GO:0000725">
    <property type="term" value="P:recombinational repair"/>
    <property type="evidence" value="ECO:0007669"/>
    <property type="project" value="TreeGrafter"/>
</dbReference>
<evidence type="ECO:0000256" key="5">
    <source>
        <dbReference type="ARBA" id="ARBA00034923"/>
    </source>
</evidence>
<evidence type="ECO:0000259" key="7">
    <source>
        <dbReference type="PROSITE" id="PS51198"/>
    </source>
</evidence>
<sequence>MKNTKLKPKLIIAGPGAGKTHNMVASIIEALPDLSPVRYMAVITYTNSAANNIYLRVSKQISIPENLFIGTMHSFLNKFIVMPFSAFGSEEVSSEKLFLQCGIDDVYTKVESLKDKANRVKTPQDAAVLKKAIRKRLNKKGYITFDQTLSIAKDCVGNKAVARALSNRLQFLFVDEFQDSGNDVFSIIENIRKEQKTKIYCVGDPEQYIQSFDSSIKSFKNIPILKASDSASYDIELNARNFRSTQKIVSFLNKFNGRTFKSELFQQEAVCRKGRKTAEVGEDVMFTQKWGTVTHMIEDFYKKCESLEIPISERCILAKKNDVINRITAAVGNNYMNPKKETGVSPITAIQDAILSTIQMTQTQFCERYNTNIYTLRKYSISVFKAIRSGKIKNENTYGSFIKEELKLEMVKGLPVKIENLKFDFNNRQTGNLVTVCNIHTIKGLESQAVLAIAKTEEELLLWIETDPEIRELKREKEDTDYPRLGYVAFSRAERFLCLGCLQEVSSDTLSKLEQLNVCMLQ</sequence>
<evidence type="ECO:0000256" key="6">
    <source>
        <dbReference type="PROSITE-ProRule" id="PRU00560"/>
    </source>
</evidence>
<dbReference type="Proteomes" id="UP001152749">
    <property type="component" value="Chromosome"/>
</dbReference>
<dbReference type="RefSeq" id="WP_263362989.1">
    <property type="nucleotide sequence ID" value="NZ_OX336425.1"/>
</dbReference>
<evidence type="ECO:0000256" key="3">
    <source>
        <dbReference type="ARBA" id="ARBA00022806"/>
    </source>
</evidence>
<keyword evidence="2 6" id="KW-0378">Hydrolase</keyword>
<protein>
    <recommendedName>
        <fullName evidence="5">DNA 3'-5' helicase II</fullName>
    </recommendedName>
</protein>
<accession>A0A9W4XEF5</accession>
<dbReference type="AlphaFoldDB" id="A0A9W4XEF5"/>